<protein>
    <submittedName>
        <fullName evidence="4">Conjugative transposon protein TraM</fullName>
    </submittedName>
</protein>
<evidence type="ECO:0000313" key="4">
    <source>
        <dbReference type="EMBL" id="KAB6147324.1"/>
    </source>
</evidence>
<keyword evidence="2" id="KW-1133">Transmembrane helix</keyword>
<proteinExistence type="predicted"/>
<dbReference type="RefSeq" id="WP_151934751.1">
    <property type="nucleotide sequence ID" value="NZ_JBCHGU010000024.1"/>
</dbReference>
<dbReference type="AlphaFoldDB" id="A0A7J5PWD1"/>
<evidence type="ECO:0000256" key="1">
    <source>
        <dbReference type="SAM" id="MobiDB-lite"/>
    </source>
</evidence>
<gene>
    <name evidence="4" type="primary">traM</name>
    <name evidence="4" type="ORF">GA398_11910</name>
</gene>
<reference evidence="4 5" key="1">
    <citation type="journal article" date="2019" name="Nat. Med.">
        <title>A library of human gut bacterial isolates paired with longitudinal multiomics data enables mechanistic microbiome research.</title>
        <authorList>
            <person name="Poyet M."/>
            <person name="Groussin M."/>
            <person name="Gibbons S.M."/>
            <person name="Avila-Pacheco J."/>
            <person name="Jiang X."/>
            <person name="Kearney S.M."/>
            <person name="Perrotta A.R."/>
            <person name="Berdy B."/>
            <person name="Zhao S."/>
            <person name="Lieberman T.D."/>
            <person name="Swanson P.K."/>
            <person name="Smith M."/>
            <person name="Roesemann S."/>
            <person name="Alexander J.E."/>
            <person name="Rich S.A."/>
            <person name="Livny J."/>
            <person name="Vlamakis H."/>
            <person name="Clish C."/>
            <person name="Bullock K."/>
            <person name="Deik A."/>
            <person name="Scott J."/>
            <person name="Pierce K.A."/>
            <person name="Xavier R.J."/>
            <person name="Alm E.J."/>
        </authorList>
    </citation>
    <scope>NUCLEOTIDE SEQUENCE [LARGE SCALE GENOMIC DNA]</scope>
    <source>
        <strain evidence="4 5">BIOML-A58</strain>
    </source>
</reference>
<keyword evidence="2" id="KW-0812">Transmembrane</keyword>
<feature type="region of interest" description="Disordered" evidence="1">
    <location>
        <begin position="213"/>
        <end position="232"/>
    </location>
</feature>
<dbReference type="NCBIfam" id="TIGR03779">
    <property type="entry name" value="Bac_Flav_CT_M"/>
    <property type="match status" value="1"/>
</dbReference>
<dbReference type="InterPro" id="IPR022187">
    <property type="entry name" value="Conjug_transposon_TraM"/>
</dbReference>
<feature type="transmembrane region" description="Helical" evidence="2">
    <location>
        <begin position="31"/>
        <end position="49"/>
    </location>
</feature>
<comment type="caution">
    <text evidence="4">The sequence shown here is derived from an EMBL/GenBank/DDBJ whole genome shotgun (WGS) entry which is preliminary data.</text>
</comment>
<accession>A0A7J5PWD1</accession>
<dbReference type="EMBL" id="WDED01000016">
    <property type="protein sequence ID" value="KAB6147324.1"/>
    <property type="molecule type" value="Genomic_DNA"/>
</dbReference>
<dbReference type="InterPro" id="IPR055407">
    <property type="entry name" value="TraM_C"/>
</dbReference>
<dbReference type="Proteomes" id="UP000434604">
    <property type="component" value="Unassembled WGS sequence"/>
</dbReference>
<dbReference type="Pfam" id="PF12508">
    <property type="entry name" value="Transposon_TraM"/>
    <property type="match status" value="1"/>
</dbReference>
<feature type="domain" description="Conjugative transposon TraM C-terminal" evidence="3">
    <location>
        <begin position="279"/>
        <end position="427"/>
    </location>
</feature>
<sequence>MIMDIQKIRTLLGLSADRPLSPEEKRRRTRYIVYPAMCLLFAGSLWLIYSPSEKERAAEEKEKGFNTDIPSPGQQRMDGSKVDAYEREELEKKDKYRKNAFQEMASLFDSSGKDTVHLPEGMAELPVEEADKPATGSHNTVRSSAGACRDMNRTLDNFYTRAENSERNELLRRIEELEHERQNEKPLQETTMEEKMALMEKSYELAARYNGKQATTTSPAMDKRQRTAVKPVKQVRHQVVSSLSQPASNGESVSGFAGERNVGFNTPVGKVLTSDRNTIPACVHGTQTVSDGQALRIRLLEPMVVDDRFIPKGTILTGGARMEGERLDILVQAVEYKGTVIPVELEVYDADGQRGIPVPNSMEYDAAREIAANMGASMNGSINISTDAGAQIASDLGKGVIQGVSGYVAKKMRTVKVTLKAGHRLLLHSPEQ</sequence>
<evidence type="ECO:0000259" key="3">
    <source>
        <dbReference type="Pfam" id="PF12508"/>
    </source>
</evidence>
<organism evidence="4 5">
    <name type="scientific">Bacteroides xylanisolvens</name>
    <dbReference type="NCBI Taxonomy" id="371601"/>
    <lineage>
        <taxon>Bacteria</taxon>
        <taxon>Pseudomonadati</taxon>
        <taxon>Bacteroidota</taxon>
        <taxon>Bacteroidia</taxon>
        <taxon>Bacteroidales</taxon>
        <taxon>Bacteroidaceae</taxon>
        <taxon>Bacteroides</taxon>
    </lineage>
</organism>
<keyword evidence="2" id="KW-0472">Membrane</keyword>
<feature type="region of interest" description="Disordered" evidence="1">
    <location>
        <begin position="58"/>
        <end position="81"/>
    </location>
</feature>
<evidence type="ECO:0000256" key="2">
    <source>
        <dbReference type="SAM" id="Phobius"/>
    </source>
</evidence>
<name>A0A7J5PWD1_9BACE</name>
<evidence type="ECO:0000313" key="5">
    <source>
        <dbReference type="Proteomes" id="UP000434604"/>
    </source>
</evidence>